<evidence type="ECO:0000256" key="1">
    <source>
        <dbReference type="SAM" id="Phobius"/>
    </source>
</evidence>
<proteinExistence type="predicted"/>
<dbReference type="InterPro" id="IPR052516">
    <property type="entry name" value="N-heterocyclic_Hydroxylase"/>
</dbReference>
<sequence>MTAEPEIPEQDQPAEKARAFSLPKLNRRQILIGGGGAAGLVLAWALWPRSYAPNLTAADNEEIFGAYLKISREGLLTVAVPQCEMGQGVYTVLPQILAGELGADWRTVAVEPAPVNPLYSNTVLAEQWAETILPAGADKMTESETARWLAANVAMRNEFIVTADSTTIPAYEQSFRDAGAAARVLLCKAAAARWDIAWEACSVENGLVRHEDKSLRFGELVDDAAKQSLPDPVPLRPSPENNLVGQDVPRLDLPSKLDGSANFAGDIRLPDMVYASLRQGPVGDTSLKSFNREAASKVIGLVEVIENDGWLAAVATNWWAANRALDLMAPVFETRGLLPDSGKMNVALEDALDAGPGVRFLSRGDTAPVFEEDISKRALYEADIAVHAPIETQTATADYKDGRLQIWLATQAPVAAIATAARAIGISEKRVTLYPMLSGGSFGRNLDCTIAAQIAVIAEQLERPVQLTWSRAEDMMHSHYRAPAHARLDAATDEAGRIQALQVKVAAPAAAREQSKRLFSGATMTEAMQDTLGEPDSRALDGAEIPYNIPNVTVDHHPAYVGVPTGNWRSNASSYNAFFVESFIDELASRAGVEPLSYRMQMLTGQPRLARCLTGVAAMAGWDGGLDGSGQGIACHMMHGAHIAVIASATRGEGGLSVRRISATVDIGRIIHPDIARQQIEGGIVFGLAMAMGASTRFEDGLPVAKRLRDLSLPRLAEVPDVQVEFIKSEEEPAGVEEIGVPAVAPAIANALFSATGVRFRQLPLFSEAS</sequence>
<keyword evidence="1" id="KW-0812">Transmembrane</keyword>
<name>A0A1N6CYB3_9SPHN</name>
<accession>A0A1N6CYB3</accession>
<dbReference type="SMART" id="SM01008">
    <property type="entry name" value="Ald_Xan_dh_C"/>
    <property type="match status" value="1"/>
</dbReference>
<dbReference type="EMBL" id="FSQW01000001">
    <property type="protein sequence ID" value="SIN63540.1"/>
    <property type="molecule type" value="Genomic_DNA"/>
</dbReference>
<dbReference type="InterPro" id="IPR046867">
    <property type="entry name" value="AldOxase/xan_DH_MoCoBD2"/>
</dbReference>
<dbReference type="SUPFAM" id="SSF56003">
    <property type="entry name" value="Molybdenum cofactor-binding domain"/>
    <property type="match status" value="2"/>
</dbReference>
<gene>
    <name evidence="3" type="ORF">SAMN02745824_1252</name>
</gene>
<dbReference type="PANTHER" id="PTHR47495">
    <property type="entry name" value="ALDEHYDE DEHYDROGENASE"/>
    <property type="match status" value="1"/>
</dbReference>
<evidence type="ECO:0000313" key="3">
    <source>
        <dbReference type="EMBL" id="SIN63540.1"/>
    </source>
</evidence>
<dbReference type="InterPro" id="IPR012368">
    <property type="entry name" value="OxRdtase_Mopterin-bd_su_IorB"/>
</dbReference>
<dbReference type="RefSeq" id="WP_084192515.1">
    <property type="nucleotide sequence ID" value="NZ_FSQW01000001.1"/>
</dbReference>
<dbReference type="PIRSF" id="PIRSF036389">
    <property type="entry name" value="IOR_B"/>
    <property type="match status" value="1"/>
</dbReference>
<evidence type="ECO:0000259" key="2">
    <source>
        <dbReference type="SMART" id="SM01008"/>
    </source>
</evidence>
<dbReference type="InterPro" id="IPR008274">
    <property type="entry name" value="AldOxase/xan_DH_MoCoBD1"/>
</dbReference>
<dbReference type="InterPro" id="IPR000674">
    <property type="entry name" value="Ald_Oxase/Xan_DH_a/b"/>
</dbReference>
<dbReference type="AlphaFoldDB" id="A0A1N6CYB3"/>
<dbReference type="GO" id="GO:0016491">
    <property type="term" value="F:oxidoreductase activity"/>
    <property type="evidence" value="ECO:0007669"/>
    <property type="project" value="InterPro"/>
</dbReference>
<feature type="transmembrane region" description="Helical" evidence="1">
    <location>
        <begin position="30"/>
        <end position="47"/>
    </location>
</feature>
<dbReference type="Pfam" id="PF20256">
    <property type="entry name" value="MoCoBD_2"/>
    <property type="match status" value="1"/>
</dbReference>
<keyword evidence="1" id="KW-1133">Transmembrane helix</keyword>
<reference evidence="4" key="1">
    <citation type="submission" date="2016-11" db="EMBL/GenBank/DDBJ databases">
        <authorList>
            <person name="Varghese N."/>
            <person name="Submissions S."/>
        </authorList>
    </citation>
    <scope>NUCLEOTIDE SEQUENCE [LARGE SCALE GENOMIC DNA]</scope>
    <source>
        <strain evidence="4">DSM 22363</strain>
    </source>
</reference>
<dbReference type="SUPFAM" id="SSF54665">
    <property type="entry name" value="CO dehydrogenase molybdoprotein N-domain-like"/>
    <property type="match status" value="1"/>
</dbReference>
<keyword evidence="1" id="KW-0472">Membrane</keyword>
<dbReference type="Gene3D" id="3.30.365.10">
    <property type="entry name" value="Aldehyde oxidase/xanthine dehydrogenase, molybdopterin binding domain"/>
    <property type="match status" value="4"/>
</dbReference>
<evidence type="ECO:0000313" key="4">
    <source>
        <dbReference type="Proteomes" id="UP000185192"/>
    </source>
</evidence>
<keyword evidence="4" id="KW-1185">Reference proteome</keyword>
<dbReference type="Gene3D" id="3.90.1170.50">
    <property type="entry name" value="Aldehyde oxidase/xanthine dehydrogenase, a/b hammerhead"/>
    <property type="match status" value="1"/>
</dbReference>
<dbReference type="OrthoDB" id="9767994at2"/>
<dbReference type="PROSITE" id="PS51318">
    <property type="entry name" value="TAT"/>
    <property type="match status" value="1"/>
</dbReference>
<protein>
    <submittedName>
        <fullName evidence="3">Isoquinoline 1-oxidoreductase, beta subunit</fullName>
    </submittedName>
</protein>
<organism evidence="3 4">
    <name type="scientific">Parasphingorhabdus marina DSM 22363</name>
    <dbReference type="NCBI Taxonomy" id="1123272"/>
    <lineage>
        <taxon>Bacteria</taxon>
        <taxon>Pseudomonadati</taxon>
        <taxon>Pseudomonadota</taxon>
        <taxon>Alphaproteobacteria</taxon>
        <taxon>Sphingomonadales</taxon>
        <taxon>Sphingomonadaceae</taxon>
        <taxon>Parasphingorhabdus</taxon>
    </lineage>
</organism>
<dbReference type="InterPro" id="IPR037165">
    <property type="entry name" value="AldOxase/xan_DH_Mopterin-bd_sf"/>
</dbReference>
<feature type="domain" description="Aldehyde oxidase/xanthine dehydrogenase a/b hammerhead" evidence="2">
    <location>
        <begin position="258"/>
        <end position="336"/>
    </location>
</feature>
<dbReference type="InterPro" id="IPR006311">
    <property type="entry name" value="TAT_signal"/>
</dbReference>
<dbReference type="InterPro" id="IPR036856">
    <property type="entry name" value="Ald_Oxase/Xan_DH_a/b_sf"/>
</dbReference>
<dbReference type="STRING" id="1123272.SAMN02745824_1252"/>
<dbReference type="Proteomes" id="UP000185192">
    <property type="component" value="Unassembled WGS sequence"/>
</dbReference>
<dbReference type="PANTHER" id="PTHR47495:SF2">
    <property type="entry name" value="ALDEHYDE DEHYDROGENASE"/>
    <property type="match status" value="1"/>
</dbReference>
<dbReference type="Pfam" id="PF02738">
    <property type="entry name" value="MoCoBD_1"/>
    <property type="match status" value="1"/>
</dbReference>